<dbReference type="Proteomes" id="UP000650524">
    <property type="component" value="Unassembled WGS sequence"/>
</dbReference>
<name>A0A8J6MVQ5_9DELT</name>
<gene>
    <name evidence="3" type="ORF">H8E19_01725</name>
</gene>
<dbReference type="InterPro" id="IPR012340">
    <property type="entry name" value="NA-bd_OB-fold"/>
</dbReference>
<evidence type="ECO:0000259" key="2">
    <source>
        <dbReference type="Pfam" id="PF12172"/>
    </source>
</evidence>
<accession>A0A8J6MVQ5</accession>
<dbReference type="InterPro" id="IPR002878">
    <property type="entry name" value="ChsH2_C"/>
</dbReference>
<dbReference type="SUPFAM" id="SSF50249">
    <property type="entry name" value="Nucleic acid-binding proteins"/>
    <property type="match status" value="1"/>
</dbReference>
<evidence type="ECO:0000313" key="3">
    <source>
        <dbReference type="EMBL" id="MBC8176097.1"/>
    </source>
</evidence>
<protein>
    <submittedName>
        <fullName evidence="3">Zn-ribbon domain-containing OB-fold protein</fullName>
    </submittedName>
</protein>
<organism evidence="3 4">
    <name type="scientific">Candidatus Desulfacyla euxinica</name>
    <dbReference type="NCBI Taxonomy" id="2841693"/>
    <lineage>
        <taxon>Bacteria</taxon>
        <taxon>Deltaproteobacteria</taxon>
        <taxon>Candidatus Desulfacyla</taxon>
    </lineage>
</organism>
<dbReference type="InterPro" id="IPR052513">
    <property type="entry name" value="Thioester_dehydratase-like"/>
</dbReference>
<reference evidence="3 4" key="1">
    <citation type="submission" date="2020-08" db="EMBL/GenBank/DDBJ databases">
        <title>Bridging the membrane lipid divide: bacteria of the FCB group superphylum have the potential to synthesize archaeal ether lipids.</title>
        <authorList>
            <person name="Villanueva L."/>
            <person name="Von Meijenfeldt F.A.B."/>
            <person name="Westbye A.B."/>
            <person name="Yadav S."/>
            <person name="Hopmans E.C."/>
            <person name="Dutilh B.E."/>
            <person name="Sinninghe Damste J.S."/>
        </authorList>
    </citation>
    <scope>NUCLEOTIDE SEQUENCE [LARGE SCALE GENOMIC DNA]</scope>
    <source>
        <strain evidence="3">NIOZ-UU27</strain>
    </source>
</reference>
<dbReference type="Pfam" id="PF12172">
    <property type="entry name" value="zf-ChsH2"/>
    <property type="match status" value="1"/>
</dbReference>
<dbReference type="PANTHER" id="PTHR34075:SF4">
    <property type="entry name" value="DUF35 DOMAIN-CONTAINING PROTEIN"/>
    <property type="match status" value="1"/>
</dbReference>
<dbReference type="Pfam" id="PF01796">
    <property type="entry name" value="OB_ChsH2_C"/>
    <property type="match status" value="1"/>
</dbReference>
<dbReference type="EMBL" id="JACNJD010000089">
    <property type="protein sequence ID" value="MBC8176097.1"/>
    <property type="molecule type" value="Genomic_DNA"/>
</dbReference>
<feature type="domain" description="ChsH2 C-terminal OB-fold" evidence="1">
    <location>
        <begin position="71"/>
        <end position="137"/>
    </location>
</feature>
<comment type="caution">
    <text evidence="3">The sequence shown here is derived from an EMBL/GenBank/DDBJ whole genome shotgun (WGS) entry which is preliminary data.</text>
</comment>
<dbReference type="AlphaFoldDB" id="A0A8J6MVQ5"/>
<dbReference type="PANTHER" id="PTHR34075">
    <property type="entry name" value="BLR3430 PROTEIN"/>
    <property type="match status" value="1"/>
</dbReference>
<dbReference type="Gene3D" id="6.10.30.10">
    <property type="match status" value="1"/>
</dbReference>
<feature type="domain" description="ChsH2 rubredoxin-like zinc ribbon" evidence="2">
    <location>
        <begin position="35"/>
        <end position="67"/>
    </location>
</feature>
<sequence length="158" mass="18008">MKRNTEREELLRIPIQMKLQYRFPAGAHYERFFRELKKTGKIMGIKCPECERVLVPPRPVCGECFTRTGEWVEVGPKGTVVAHTSIYFPFIDGSTGKPRPIPYGAGLIQLDGAYSAINHILEEGDPDKLHIGMRVEAMLKEKREGNIGDILYFKTIEE</sequence>
<evidence type="ECO:0000313" key="4">
    <source>
        <dbReference type="Proteomes" id="UP000650524"/>
    </source>
</evidence>
<evidence type="ECO:0000259" key="1">
    <source>
        <dbReference type="Pfam" id="PF01796"/>
    </source>
</evidence>
<proteinExistence type="predicted"/>
<dbReference type="InterPro" id="IPR022002">
    <property type="entry name" value="ChsH2_Znr"/>
</dbReference>